<evidence type="ECO:0000313" key="3">
    <source>
        <dbReference type="EMBL" id="MBM3332056.1"/>
    </source>
</evidence>
<proteinExistence type="predicted"/>
<name>A0A937XHC2_UNCW3</name>
<sequence length="173" mass="19017">MPQERITAPASTSASSFPGVRVELLAPATDSRGWLVELFRTDVLEAAGLGAARPVMAYLSMTRPGVARGPHEHADQTDFFAFTGPADFEVTIWDNRTGSPTFGRRETLVLGASRPATLIVPPGVVHAYRNIGKTEGWVLNFPNRLYRGEGRQEPVDETRHEDDPAGRFRLEES</sequence>
<dbReference type="AlphaFoldDB" id="A0A937XHC2"/>
<evidence type="ECO:0000256" key="2">
    <source>
        <dbReference type="SAM" id="MobiDB-lite"/>
    </source>
</evidence>
<dbReference type="PANTHER" id="PTHR21047:SF2">
    <property type="entry name" value="THYMIDINE DIPHOSPHO-4-KETO-RHAMNOSE 3,5-EPIMERASE"/>
    <property type="match status" value="1"/>
</dbReference>
<dbReference type="SUPFAM" id="SSF51182">
    <property type="entry name" value="RmlC-like cupins"/>
    <property type="match status" value="1"/>
</dbReference>
<dbReference type="Proteomes" id="UP000779900">
    <property type="component" value="Unassembled WGS sequence"/>
</dbReference>
<dbReference type="GO" id="GO:0019305">
    <property type="term" value="P:dTDP-rhamnose biosynthetic process"/>
    <property type="evidence" value="ECO:0007669"/>
    <property type="project" value="TreeGrafter"/>
</dbReference>
<dbReference type="GO" id="GO:0008830">
    <property type="term" value="F:dTDP-4-dehydrorhamnose 3,5-epimerase activity"/>
    <property type="evidence" value="ECO:0007669"/>
    <property type="project" value="InterPro"/>
</dbReference>
<dbReference type="PANTHER" id="PTHR21047">
    <property type="entry name" value="DTDP-6-DEOXY-D-GLUCOSE-3,5 EPIMERASE"/>
    <property type="match status" value="1"/>
</dbReference>
<dbReference type="GO" id="GO:0005829">
    <property type="term" value="C:cytosol"/>
    <property type="evidence" value="ECO:0007669"/>
    <property type="project" value="TreeGrafter"/>
</dbReference>
<dbReference type="InterPro" id="IPR011051">
    <property type="entry name" value="RmlC_Cupin_sf"/>
</dbReference>
<accession>A0A937XHC2</accession>
<comment type="caution">
    <text evidence="3">The sequence shown here is derived from an EMBL/GenBank/DDBJ whole genome shotgun (WGS) entry which is preliminary data.</text>
</comment>
<protein>
    <submittedName>
        <fullName evidence="3">dTDP-4-dehydrorhamnose 3,5-epimerase</fullName>
    </submittedName>
</protein>
<dbReference type="InterPro" id="IPR000888">
    <property type="entry name" value="RmlC-like"/>
</dbReference>
<dbReference type="Gene3D" id="2.60.120.10">
    <property type="entry name" value="Jelly Rolls"/>
    <property type="match status" value="1"/>
</dbReference>
<reference evidence="3" key="1">
    <citation type="submission" date="2019-03" db="EMBL/GenBank/DDBJ databases">
        <title>Lake Tanganyika Metagenome-Assembled Genomes (MAGs).</title>
        <authorList>
            <person name="Tran P."/>
        </authorList>
    </citation>
    <scope>NUCLEOTIDE SEQUENCE</scope>
    <source>
        <strain evidence="3">K_DeepCast_150m_m2_040</strain>
    </source>
</reference>
<evidence type="ECO:0000313" key="4">
    <source>
        <dbReference type="Proteomes" id="UP000779900"/>
    </source>
</evidence>
<feature type="region of interest" description="Disordered" evidence="2">
    <location>
        <begin position="150"/>
        <end position="173"/>
    </location>
</feature>
<evidence type="ECO:0000256" key="1">
    <source>
        <dbReference type="PIRSR" id="PIRSR600888-3"/>
    </source>
</evidence>
<organism evidence="3 4">
    <name type="scientific">candidate division WOR-3 bacterium</name>
    <dbReference type="NCBI Taxonomy" id="2052148"/>
    <lineage>
        <taxon>Bacteria</taxon>
        <taxon>Bacteria division WOR-3</taxon>
    </lineage>
</organism>
<dbReference type="GO" id="GO:0000271">
    <property type="term" value="P:polysaccharide biosynthetic process"/>
    <property type="evidence" value="ECO:0007669"/>
    <property type="project" value="TreeGrafter"/>
</dbReference>
<dbReference type="Pfam" id="PF00908">
    <property type="entry name" value="dTDP_sugar_isom"/>
    <property type="match status" value="1"/>
</dbReference>
<gene>
    <name evidence="3" type="ORF">FJY68_09445</name>
</gene>
<feature type="site" description="Participates in a stacking interaction with the thymidine ring of dTDP-4-oxo-6-deoxyglucose" evidence="1">
    <location>
        <position position="146"/>
    </location>
</feature>
<dbReference type="EMBL" id="VGIR01000057">
    <property type="protein sequence ID" value="MBM3332056.1"/>
    <property type="molecule type" value="Genomic_DNA"/>
</dbReference>
<dbReference type="InterPro" id="IPR014710">
    <property type="entry name" value="RmlC-like_jellyroll"/>
</dbReference>